<gene>
    <name evidence="3" type="ORF">HZZ13_08785</name>
</gene>
<keyword evidence="4" id="KW-1185">Reference proteome</keyword>
<dbReference type="Gene3D" id="1.10.443.10">
    <property type="entry name" value="Intergrase catalytic core"/>
    <property type="match status" value="1"/>
</dbReference>
<dbReference type="Pfam" id="PF00589">
    <property type="entry name" value="Phage_integrase"/>
    <property type="match status" value="1"/>
</dbReference>
<evidence type="ECO:0000259" key="2">
    <source>
        <dbReference type="PROSITE" id="PS51898"/>
    </source>
</evidence>
<evidence type="ECO:0000313" key="4">
    <source>
        <dbReference type="Proteomes" id="UP000807370"/>
    </source>
</evidence>
<dbReference type="PROSITE" id="PS51898">
    <property type="entry name" value="TYR_RECOMBINASE"/>
    <property type="match status" value="1"/>
</dbReference>
<dbReference type="SUPFAM" id="SSF56349">
    <property type="entry name" value="DNA breaking-rejoining enzymes"/>
    <property type="match status" value="1"/>
</dbReference>
<dbReference type="InterPro" id="IPR011010">
    <property type="entry name" value="DNA_brk_join_enz"/>
</dbReference>
<organism evidence="3 4">
    <name type="scientific">Bradyrhizobium agreste</name>
    <dbReference type="NCBI Taxonomy" id="2751811"/>
    <lineage>
        <taxon>Bacteria</taxon>
        <taxon>Pseudomonadati</taxon>
        <taxon>Pseudomonadota</taxon>
        <taxon>Alphaproteobacteria</taxon>
        <taxon>Hyphomicrobiales</taxon>
        <taxon>Nitrobacteraceae</taxon>
        <taxon>Bradyrhizobium</taxon>
    </lineage>
</organism>
<keyword evidence="1" id="KW-0233">DNA recombination</keyword>
<evidence type="ECO:0000313" key="3">
    <source>
        <dbReference type="EMBL" id="MBH5397886.1"/>
    </source>
</evidence>
<dbReference type="Proteomes" id="UP000807370">
    <property type="component" value="Unassembled WGS sequence"/>
</dbReference>
<dbReference type="EMBL" id="JACCHP010000005">
    <property type="protein sequence ID" value="MBH5397886.1"/>
    <property type="molecule type" value="Genomic_DNA"/>
</dbReference>
<dbReference type="InterPro" id="IPR002104">
    <property type="entry name" value="Integrase_catalytic"/>
</dbReference>
<reference evidence="3 4" key="1">
    <citation type="submission" date="2020-07" db="EMBL/GenBank/DDBJ databases">
        <title>Bradyrhizobium diversity isolated from nodules of indigenous legumes of Western Australia.</title>
        <authorList>
            <person name="Klepa M.S."/>
        </authorList>
    </citation>
    <scope>NUCLEOTIDE SEQUENCE [LARGE SCALE GENOMIC DNA]</scope>
    <source>
        <strain evidence="3 4">CNPSo 4010</strain>
    </source>
</reference>
<feature type="domain" description="Tyr recombinase" evidence="2">
    <location>
        <begin position="77"/>
        <end position="249"/>
    </location>
</feature>
<dbReference type="InterPro" id="IPR013762">
    <property type="entry name" value="Integrase-like_cat_sf"/>
</dbReference>
<name>A0ABS0PLQ0_9BRAD</name>
<evidence type="ECO:0000256" key="1">
    <source>
        <dbReference type="ARBA" id="ARBA00023172"/>
    </source>
</evidence>
<proteinExistence type="predicted"/>
<protein>
    <submittedName>
        <fullName evidence="3">Tyrosine-type recombinase/integrase</fullName>
    </submittedName>
</protein>
<accession>A0ABS0PLQ0</accession>
<comment type="caution">
    <text evidence="3">The sequence shown here is derived from an EMBL/GenBank/DDBJ whole genome shotgun (WGS) entry which is preliminary data.</text>
</comment>
<sequence>MEQKWGTVPEDTFNNADDADAFAADALAWHQELGKTSRRSADNLMSALCRVLSFAKEQRRIKHHPIPTFHRLYKSDRADKTWSEELQQQFIKTARPAMVTAMILVRNTAMRASDVRKFAWTRYDGQRVQIRSSKTGKMLWIPATRELKAHLDTLPRVGALVMLTPTGKAYTKRYFNDHWREDSDAVGAGDLNFHDNRGTAATLLAEAGATAPELAEAMTWTVDKAQKIIDTYLARRGVLAANAIQKLEDYRDRAGQS</sequence>